<comment type="caution">
    <text evidence="5">The sequence shown here is derived from an EMBL/GenBank/DDBJ whole genome shotgun (WGS) entry which is preliminary data.</text>
</comment>
<evidence type="ECO:0000256" key="1">
    <source>
        <dbReference type="SAM" id="Coils"/>
    </source>
</evidence>
<sequence>MPFPDGRSVPSPLNLTASLDESDWPFDDEDPSPGVNLEIVRAFETEMENTADYRTSQDEERLNDDAGSQQSGEDEASSEPKFRGDGAGDASSAAIPCPPPISSVPGGASSSKVTKKRGSRRRKAAAGGRSQLDLTNLYIIRPESTRGEYHLAQLYVGPYGKVREPRPTDHVPDPPPGYFGVYPMGFSQGLRFPLPPFVIEYLNMVDLPPALLTPNSFSLIVGFLIRCDELGFEPTTALFSNLFRIGRGSHKNCAGYATLQQLPEKKSFKDLPSSIHGWKAKFVFVKLADGVFFPSQGHSGEFNLHNPPRSAELDAQVEAFLKGGPRSVNTYITEFKIAALGMMRYYIPGDPDCGLWPKISGSFELADGPLIGIPAEAEGYEMSRKMFMAQAKKQVAKELEAAQRAEASKCSGDGSKSLADAAKKPVVKRKKAAEGQRTLTETGLVPAEGAKKTKPNPPPNDAALADAQASVPGGAASDVYVIEDLTLNVASSALVPTKSGAAAKKSARADRDLTSGLYEVTVRYPPKGGLFNEKVSGHDVLFQAIPDADREYLRRQSKDVRLFDGGLDYIVQGAFMLMEQQRRQDEELARLRGAEMKAASADEALSQLERLRTETASLKEKADAAEKRAVVAEDEAKRLKVQLDEEAAARRLAEERTVKLEADAIAAADKAIELFMAEGWKDEARSDWTFNVVAERFEAWSQEEAGRARLKEEFEVWYDLGQRRMQMLVYRRLRRRVKNLKPRGIGLPRMMKDPEEELKLPLSERQPPILSSDEEDEPWTESDDYLFRTSTKSKNTEDEQDDADSGAVEGGQGQAV</sequence>
<feature type="coiled-coil region" evidence="1">
    <location>
        <begin position="591"/>
        <end position="656"/>
    </location>
</feature>
<dbReference type="Pfam" id="PF04195">
    <property type="entry name" value="Transposase_28"/>
    <property type="match status" value="1"/>
</dbReference>
<feature type="compositionally biased region" description="Basic and acidic residues" evidence="2">
    <location>
        <begin position="55"/>
        <end position="64"/>
    </location>
</feature>
<accession>A0AAV0G4B5</accession>
<evidence type="ECO:0000313" key="5">
    <source>
        <dbReference type="EMBL" id="CAH9142383.1"/>
    </source>
</evidence>
<dbReference type="EMBL" id="CAMAPF010000134">
    <property type="protein sequence ID" value="CAH9106157.1"/>
    <property type="molecule type" value="Genomic_DNA"/>
</dbReference>
<keyword evidence="6" id="KW-1185">Reference proteome</keyword>
<evidence type="ECO:0000313" key="6">
    <source>
        <dbReference type="Proteomes" id="UP001152523"/>
    </source>
</evidence>
<evidence type="ECO:0000256" key="2">
    <source>
        <dbReference type="SAM" id="MobiDB-lite"/>
    </source>
</evidence>
<dbReference type="AlphaFoldDB" id="A0AAV0G4B5"/>
<dbReference type="PANTHER" id="PTHR31099">
    <property type="entry name" value="OS06G0165300 PROTEIN"/>
    <property type="match status" value="1"/>
</dbReference>
<name>A0AAV0G4B5_9ASTE</name>
<dbReference type="EMBL" id="CAMAPF010001040">
    <property type="protein sequence ID" value="CAH9142383.1"/>
    <property type="molecule type" value="Genomic_DNA"/>
</dbReference>
<feature type="compositionally biased region" description="Acidic residues" evidence="2">
    <location>
        <begin position="20"/>
        <end position="31"/>
    </location>
</feature>
<protein>
    <recommendedName>
        <fullName evidence="3">Transposase (putative) gypsy type domain-containing protein</fullName>
    </recommendedName>
</protein>
<evidence type="ECO:0000313" key="4">
    <source>
        <dbReference type="EMBL" id="CAH9106157.1"/>
    </source>
</evidence>
<feature type="compositionally biased region" description="Basic residues" evidence="2">
    <location>
        <begin position="113"/>
        <end position="124"/>
    </location>
</feature>
<reference evidence="5" key="1">
    <citation type="submission" date="2022-07" db="EMBL/GenBank/DDBJ databases">
        <authorList>
            <person name="Macas J."/>
            <person name="Novak P."/>
            <person name="Neumann P."/>
        </authorList>
    </citation>
    <scope>NUCLEOTIDE SEQUENCE</scope>
</reference>
<evidence type="ECO:0000259" key="3">
    <source>
        <dbReference type="Pfam" id="PF04195"/>
    </source>
</evidence>
<dbReference type="PANTHER" id="PTHR31099:SF28">
    <property type="entry name" value="F5J5.12"/>
    <property type="match status" value="1"/>
</dbReference>
<dbReference type="InterPro" id="IPR007321">
    <property type="entry name" value="Transposase_28"/>
</dbReference>
<feature type="region of interest" description="Disordered" evidence="2">
    <location>
        <begin position="407"/>
        <end position="465"/>
    </location>
</feature>
<feature type="domain" description="Transposase (putative) gypsy type" evidence="3">
    <location>
        <begin position="186"/>
        <end position="245"/>
    </location>
</feature>
<feature type="region of interest" description="Disordered" evidence="2">
    <location>
        <begin position="759"/>
        <end position="816"/>
    </location>
</feature>
<organism evidence="5 6">
    <name type="scientific">Cuscuta epithymum</name>
    <dbReference type="NCBI Taxonomy" id="186058"/>
    <lineage>
        <taxon>Eukaryota</taxon>
        <taxon>Viridiplantae</taxon>
        <taxon>Streptophyta</taxon>
        <taxon>Embryophyta</taxon>
        <taxon>Tracheophyta</taxon>
        <taxon>Spermatophyta</taxon>
        <taxon>Magnoliopsida</taxon>
        <taxon>eudicotyledons</taxon>
        <taxon>Gunneridae</taxon>
        <taxon>Pentapetalae</taxon>
        <taxon>asterids</taxon>
        <taxon>lamiids</taxon>
        <taxon>Solanales</taxon>
        <taxon>Convolvulaceae</taxon>
        <taxon>Cuscuteae</taxon>
        <taxon>Cuscuta</taxon>
        <taxon>Cuscuta subgen. Cuscuta</taxon>
    </lineage>
</organism>
<keyword evidence="1" id="KW-0175">Coiled coil</keyword>
<proteinExistence type="predicted"/>
<gene>
    <name evidence="4" type="ORF">CEPIT_LOCUS17460</name>
    <name evidence="5" type="ORF">CEPIT_LOCUS39860</name>
</gene>
<dbReference type="Proteomes" id="UP001152523">
    <property type="component" value="Unassembled WGS sequence"/>
</dbReference>
<feature type="region of interest" description="Disordered" evidence="2">
    <location>
        <begin position="1"/>
        <end position="128"/>
    </location>
</feature>
<feature type="compositionally biased region" description="Acidic residues" evidence="2">
    <location>
        <begin position="772"/>
        <end position="784"/>
    </location>
</feature>